<dbReference type="Proteomes" id="UP000627715">
    <property type="component" value="Unassembled WGS sequence"/>
</dbReference>
<comment type="catalytic activity">
    <reaction evidence="12">
        <text>a 1,2-diacyl-sn-glycero-3-phospho-L-serine + H(+) = a 1,2-diacyl-sn-glycero-3-phosphoethanolamine + CO2</text>
        <dbReference type="Rhea" id="RHEA:20828"/>
        <dbReference type="ChEBI" id="CHEBI:15378"/>
        <dbReference type="ChEBI" id="CHEBI:16526"/>
        <dbReference type="ChEBI" id="CHEBI:57262"/>
        <dbReference type="ChEBI" id="CHEBI:64612"/>
        <dbReference type="EC" id="4.1.1.65"/>
    </reaction>
</comment>
<dbReference type="GO" id="GO:0004609">
    <property type="term" value="F:phosphatidylserine decarboxylase activity"/>
    <property type="evidence" value="ECO:0007669"/>
    <property type="project" value="UniProtKB-UniRule"/>
</dbReference>
<feature type="site" description="Cleavage (non-hydrolytic); by autocatalysis" evidence="12">
    <location>
        <begin position="253"/>
        <end position="254"/>
    </location>
</feature>
<evidence type="ECO:0000256" key="8">
    <source>
        <dbReference type="ARBA" id="ARBA00023209"/>
    </source>
</evidence>
<proteinExistence type="inferred from homology"/>
<feature type="active site" description="Charge relay system; for autoendoproteolytic cleavage activity" evidence="12">
    <location>
        <position position="254"/>
    </location>
</feature>
<keyword evidence="8 12" id="KW-0594">Phospholipid biosynthesis</keyword>
<dbReference type="InterPro" id="IPR033177">
    <property type="entry name" value="PSD-B"/>
</dbReference>
<evidence type="ECO:0000313" key="13">
    <source>
        <dbReference type="EMBL" id="GGG59933.1"/>
    </source>
</evidence>
<dbReference type="HAMAP" id="MF_00662">
    <property type="entry name" value="PS_decarb_PSD_B_type1"/>
    <property type="match status" value="1"/>
</dbReference>
<evidence type="ECO:0000256" key="5">
    <source>
        <dbReference type="ARBA" id="ARBA00023098"/>
    </source>
</evidence>
<name>A0A917GXE8_9GAMM</name>
<comment type="function">
    <text evidence="12">Catalyzes the formation of phosphatidylethanolamine (PtdEtn) from phosphatidylserine (PtdSer).</text>
</comment>
<evidence type="ECO:0000256" key="9">
    <source>
        <dbReference type="ARBA" id="ARBA00023239"/>
    </source>
</evidence>
<keyword evidence="9 12" id="KW-0456">Lyase</keyword>
<dbReference type="InterPro" id="IPR003817">
    <property type="entry name" value="PS_Dcarbxylase"/>
</dbReference>
<keyword evidence="14" id="KW-1185">Reference proteome</keyword>
<keyword evidence="6 12" id="KW-0472">Membrane</keyword>
<evidence type="ECO:0000256" key="6">
    <source>
        <dbReference type="ARBA" id="ARBA00023136"/>
    </source>
</evidence>
<organism evidence="13 14">
    <name type="scientific">Pseudohongiella nitratireducens</name>
    <dbReference type="NCBI Taxonomy" id="1768907"/>
    <lineage>
        <taxon>Bacteria</taxon>
        <taxon>Pseudomonadati</taxon>
        <taxon>Pseudomonadota</taxon>
        <taxon>Gammaproteobacteria</taxon>
        <taxon>Pseudomonadales</taxon>
        <taxon>Pseudohongiellaceae</taxon>
        <taxon>Pseudohongiella</taxon>
    </lineage>
</organism>
<dbReference type="PANTHER" id="PTHR10067:SF6">
    <property type="entry name" value="PHOSPHATIDYLSERINE DECARBOXYLASE PROENZYME, MITOCHONDRIAL"/>
    <property type="match status" value="1"/>
</dbReference>
<dbReference type="AlphaFoldDB" id="A0A917GXE8"/>
<keyword evidence="5 12" id="KW-0443">Lipid metabolism</keyword>
<feature type="chain" id="PRO_5038182774" description="Phosphatidylserine decarboxylase beta chain" evidence="12">
    <location>
        <begin position="1"/>
        <end position="253"/>
    </location>
</feature>
<feature type="active site" description="Charge relay system; for autoendoproteolytic cleavage activity" evidence="12">
    <location>
        <position position="150"/>
    </location>
</feature>
<keyword evidence="11 12" id="KW-0670">Pyruvate</keyword>
<evidence type="ECO:0000256" key="12">
    <source>
        <dbReference type="HAMAP-Rule" id="MF_00662"/>
    </source>
</evidence>
<evidence type="ECO:0000256" key="3">
    <source>
        <dbReference type="ARBA" id="ARBA00022516"/>
    </source>
</evidence>
<feature type="modified residue" description="Pyruvic acid (Ser); by autocatalysis" evidence="12">
    <location>
        <position position="254"/>
    </location>
</feature>
<comment type="cofactor">
    <cofactor evidence="12">
        <name>pyruvate</name>
        <dbReference type="ChEBI" id="CHEBI:15361"/>
    </cofactor>
    <text evidence="12">Binds 1 pyruvoyl group covalently per subunit.</text>
</comment>
<reference evidence="13" key="2">
    <citation type="submission" date="2020-09" db="EMBL/GenBank/DDBJ databases">
        <authorList>
            <person name="Sun Q."/>
            <person name="Zhou Y."/>
        </authorList>
    </citation>
    <scope>NUCLEOTIDE SEQUENCE</scope>
    <source>
        <strain evidence="13">CGMCC 1.15425</strain>
    </source>
</reference>
<dbReference type="InterPro" id="IPR033178">
    <property type="entry name" value="PSD_type1_pro"/>
</dbReference>
<comment type="subcellular location">
    <subcellularLocation>
        <location evidence="12">Cell membrane</location>
        <topology evidence="12">Peripheral membrane protein</topology>
    </subcellularLocation>
</comment>
<comment type="similarity">
    <text evidence="12">Belongs to the phosphatidylserine decarboxylase family. PSD-B subfamily. Prokaryotic type I sub-subfamily.</text>
</comment>
<keyword evidence="4 12" id="KW-0210">Decarboxylase</keyword>
<comment type="PTM">
    <text evidence="12">Is synthesized initially as an inactive proenzyme. Formation of the active enzyme involves a self-maturation process in which the active site pyruvoyl group is generated from an internal serine residue via an autocatalytic post-translational modification. Two non-identical subunits are generated from the proenzyme in this reaction, and the pyruvate is formed at the N-terminus of the alpha chain, which is derived from the carboxyl end of the proenzyme. The autoendoproteolytic cleavage occurs by a canonical serine protease mechanism, in which the side chain hydroxyl group of the serine supplies its oxygen atom to form the C-terminus of the beta chain, while the remainder of the serine residue undergoes an oxidative deamination to produce ammonia and the pyruvoyl prosthetic group on the alpha chain. During this reaction, the Ser that is part of the protease active site of the proenzyme becomes the pyruvoyl prosthetic group, which constitutes an essential element of the active site of the mature decarboxylase.</text>
</comment>
<keyword evidence="2 12" id="KW-1003">Cell membrane</keyword>
<feature type="active site" description="Charge relay system; for autoendoproteolytic cleavage activity" evidence="12">
    <location>
        <position position="93"/>
    </location>
</feature>
<evidence type="ECO:0000256" key="1">
    <source>
        <dbReference type="ARBA" id="ARBA00005189"/>
    </source>
</evidence>
<comment type="pathway">
    <text evidence="1">Lipid metabolism.</text>
</comment>
<keyword evidence="10 12" id="KW-1208">Phospholipid metabolism</keyword>
<keyword evidence="7 12" id="KW-0865">Zymogen</keyword>
<comment type="pathway">
    <text evidence="12">Phospholipid metabolism; phosphatidylethanolamine biosynthesis; phosphatidylethanolamine from CDP-diacylglycerol: step 2/2.</text>
</comment>
<evidence type="ECO:0000256" key="4">
    <source>
        <dbReference type="ARBA" id="ARBA00022793"/>
    </source>
</evidence>
<evidence type="ECO:0000256" key="11">
    <source>
        <dbReference type="ARBA" id="ARBA00023317"/>
    </source>
</evidence>
<sequence>MPTLTEKAFIALQHVTPQHLLSRCVGLLASSRVSWVKNSFIGWFANRYQVNMAEAAQPDPNAYASFNDFFTRALKADARPLSQKPHSLVCPADGEISQAGRIEGRAILQAKGRHYSIQALLGEDRDWAERYIDGQFATVYLSPKDYHRVHMPCDGRLVKTHYIPGKLFSVNQATAAGVDRLFARNERLICHFETPSGPMSLVLVGAMIVAGIETAWPGISAPAGNQPQKQDHSADGTERQLLRGEEMGRFLLGSTVIVLLGPNTGQISADMRAGQPVQMGQYFGTY</sequence>
<evidence type="ECO:0000256" key="7">
    <source>
        <dbReference type="ARBA" id="ARBA00023145"/>
    </source>
</evidence>
<dbReference type="PANTHER" id="PTHR10067">
    <property type="entry name" value="PHOSPHATIDYLSERINE DECARBOXYLASE"/>
    <property type="match status" value="1"/>
</dbReference>
<gene>
    <name evidence="12" type="primary">psd</name>
    <name evidence="13" type="ORF">GCM10011403_16570</name>
</gene>
<dbReference type="NCBIfam" id="TIGR00163">
    <property type="entry name" value="PS_decarb"/>
    <property type="match status" value="1"/>
</dbReference>
<dbReference type="EC" id="4.1.1.65" evidence="12"/>
<dbReference type="Pfam" id="PF02666">
    <property type="entry name" value="PS_Dcarbxylase"/>
    <property type="match status" value="1"/>
</dbReference>
<reference evidence="13" key="1">
    <citation type="journal article" date="2014" name="Int. J. Syst. Evol. Microbiol.">
        <title>Complete genome sequence of Corynebacterium casei LMG S-19264T (=DSM 44701T), isolated from a smear-ripened cheese.</title>
        <authorList>
            <consortium name="US DOE Joint Genome Institute (JGI-PGF)"/>
            <person name="Walter F."/>
            <person name="Albersmeier A."/>
            <person name="Kalinowski J."/>
            <person name="Ruckert C."/>
        </authorList>
    </citation>
    <scope>NUCLEOTIDE SEQUENCE</scope>
    <source>
        <strain evidence="13">CGMCC 1.15425</strain>
    </source>
</reference>
<keyword evidence="3 12" id="KW-0444">Lipid biosynthesis</keyword>
<evidence type="ECO:0000256" key="2">
    <source>
        <dbReference type="ARBA" id="ARBA00022475"/>
    </source>
</evidence>
<accession>A0A917GXE8</accession>
<protein>
    <recommendedName>
        <fullName evidence="12">Phosphatidylserine decarboxylase proenzyme</fullName>
        <ecNumber evidence="12">4.1.1.65</ecNumber>
    </recommendedName>
    <component>
        <recommendedName>
            <fullName evidence="12">Phosphatidylserine decarboxylase alpha chain</fullName>
        </recommendedName>
    </component>
    <component>
        <recommendedName>
            <fullName evidence="12">Phosphatidylserine decarboxylase beta chain</fullName>
        </recommendedName>
    </component>
</protein>
<comment type="subunit">
    <text evidence="12">Heterodimer of a large membrane-associated beta subunit and a small pyruvoyl-containing alpha subunit.</text>
</comment>
<evidence type="ECO:0000313" key="14">
    <source>
        <dbReference type="Proteomes" id="UP000627715"/>
    </source>
</evidence>
<comment type="caution">
    <text evidence="13">The sequence shown here is derived from an EMBL/GenBank/DDBJ whole genome shotgun (WGS) entry which is preliminary data.</text>
</comment>
<dbReference type="GO" id="GO:0005886">
    <property type="term" value="C:plasma membrane"/>
    <property type="evidence" value="ECO:0007669"/>
    <property type="project" value="UniProtKB-SubCell"/>
</dbReference>
<feature type="chain" id="PRO_5038182773" description="Phosphatidylserine decarboxylase alpha chain" evidence="12">
    <location>
        <begin position="254"/>
        <end position="286"/>
    </location>
</feature>
<dbReference type="EMBL" id="BMIY01000006">
    <property type="protein sequence ID" value="GGG59933.1"/>
    <property type="molecule type" value="Genomic_DNA"/>
</dbReference>
<dbReference type="GO" id="GO:0006646">
    <property type="term" value="P:phosphatidylethanolamine biosynthetic process"/>
    <property type="evidence" value="ECO:0007669"/>
    <property type="project" value="UniProtKB-UniRule"/>
</dbReference>
<evidence type="ECO:0000256" key="10">
    <source>
        <dbReference type="ARBA" id="ARBA00023264"/>
    </source>
</evidence>
<feature type="active site" description="Schiff-base intermediate with substrate; via pyruvic acid; for decarboxylase activity" evidence="12">
    <location>
        <position position="254"/>
    </location>
</feature>